<dbReference type="EMBL" id="BGZK01001432">
    <property type="protein sequence ID" value="GBP79825.1"/>
    <property type="molecule type" value="Genomic_DNA"/>
</dbReference>
<proteinExistence type="predicted"/>
<sequence>MKEDILVTLQKTTGEEYQISLDAIRSLRNAYIGTQTTSVTLSEPVARMVLGDHDVDKKLTRLLRVKTQLNALYVLNITAQRILLTMQVQIDVPPLKGTPEDDEQTNMKILQLNLNHCKAAHDLLMQNMRELELDLVLIANPYRHLDTQFWELDNTNKTVIWSCGKLPF</sequence>
<comment type="caution">
    <text evidence="1">The sequence shown here is derived from an EMBL/GenBank/DDBJ whole genome shotgun (WGS) entry which is preliminary data.</text>
</comment>
<evidence type="ECO:0000313" key="2">
    <source>
        <dbReference type="Proteomes" id="UP000299102"/>
    </source>
</evidence>
<organism evidence="1 2">
    <name type="scientific">Eumeta variegata</name>
    <name type="common">Bagworm moth</name>
    <name type="synonym">Eumeta japonica</name>
    <dbReference type="NCBI Taxonomy" id="151549"/>
    <lineage>
        <taxon>Eukaryota</taxon>
        <taxon>Metazoa</taxon>
        <taxon>Ecdysozoa</taxon>
        <taxon>Arthropoda</taxon>
        <taxon>Hexapoda</taxon>
        <taxon>Insecta</taxon>
        <taxon>Pterygota</taxon>
        <taxon>Neoptera</taxon>
        <taxon>Endopterygota</taxon>
        <taxon>Lepidoptera</taxon>
        <taxon>Glossata</taxon>
        <taxon>Ditrysia</taxon>
        <taxon>Tineoidea</taxon>
        <taxon>Psychidae</taxon>
        <taxon>Oiketicinae</taxon>
        <taxon>Eumeta</taxon>
    </lineage>
</organism>
<dbReference type="OrthoDB" id="8068971at2759"/>
<dbReference type="Proteomes" id="UP000299102">
    <property type="component" value="Unassembled WGS sequence"/>
</dbReference>
<dbReference type="AlphaFoldDB" id="A0A4C1YZR5"/>
<dbReference type="Gene3D" id="3.60.10.10">
    <property type="entry name" value="Endonuclease/exonuclease/phosphatase"/>
    <property type="match status" value="1"/>
</dbReference>
<protein>
    <submittedName>
        <fullName evidence="1">Uncharacterized protein</fullName>
    </submittedName>
</protein>
<dbReference type="SUPFAM" id="SSF56219">
    <property type="entry name" value="DNase I-like"/>
    <property type="match status" value="1"/>
</dbReference>
<name>A0A4C1YZR5_EUMVA</name>
<evidence type="ECO:0000313" key="1">
    <source>
        <dbReference type="EMBL" id="GBP79825.1"/>
    </source>
</evidence>
<gene>
    <name evidence="1" type="ORF">EVAR_61416_1</name>
</gene>
<dbReference type="InterPro" id="IPR036691">
    <property type="entry name" value="Endo/exonu/phosph_ase_sf"/>
</dbReference>
<reference evidence="1 2" key="1">
    <citation type="journal article" date="2019" name="Commun. Biol.">
        <title>The bagworm genome reveals a unique fibroin gene that provides high tensile strength.</title>
        <authorList>
            <person name="Kono N."/>
            <person name="Nakamura H."/>
            <person name="Ohtoshi R."/>
            <person name="Tomita M."/>
            <person name="Numata K."/>
            <person name="Arakawa K."/>
        </authorList>
    </citation>
    <scope>NUCLEOTIDE SEQUENCE [LARGE SCALE GENOMIC DNA]</scope>
</reference>
<keyword evidence="2" id="KW-1185">Reference proteome</keyword>
<accession>A0A4C1YZR5</accession>